<dbReference type="AlphaFoldDB" id="A0A928Y5Q6"/>
<dbReference type="InterPro" id="IPR010662">
    <property type="entry name" value="RBBP9/YdeN"/>
</dbReference>
<dbReference type="Gene3D" id="3.40.50.1820">
    <property type="entry name" value="alpha/beta hydrolase"/>
    <property type="match status" value="1"/>
</dbReference>
<dbReference type="PANTHER" id="PTHR15394">
    <property type="entry name" value="SERINE HYDROLASE RBBP9"/>
    <property type="match status" value="1"/>
</dbReference>
<comment type="caution">
    <text evidence="1">The sequence shown here is derived from an EMBL/GenBank/DDBJ whole genome shotgun (WGS) entry which is preliminary data.</text>
</comment>
<keyword evidence="1" id="KW-0378">Hydrolase</keyword>
<gene>
    <name evidence="1" type="ORF">HS096_03215</name>
</gene>
<proteinExistence type="predicted"/>
<dbReference type="GO" id="GO:0016787">
    <property type="term" value="F:hydrolase activity"/>
    <property type="evidence" value="ECO:0007669"/>
    <property type="project" value="UniProtKB-KW"/>
</dbReference>
<reference evidence="1" key="1">
    <citation type="submission" date="2020-05" db="EMBL/GenBank/DDBJ databases">
        <title>High-Quality Genomes of Partial-Nitritation/Anammox System by Hierarchical Clustering Based Hybrid Assembly.</title>
        <authorList>
            <person name="Liu L."/>
            <person name="Wang Y."/>
            <person name="Che Y."/>
            <person name="Chen Y."/>
            <person name="Xia Y."/>
            <person name="Luo R."/>
            <person name="Cheng S.H."/>
            <person name="Zheng C."/>
            <person name="Zhang T."/>
        </authorList>
    </citation>
    <scope>NUCLEOTIDE SEQUENCE</scope>
    <source>
        <strain evidence="1">H1_PAT1</strain>
    </source>
</reference>
<protein>
    <submittedName>
        <fullName evidence="1">Alpha/beta hydrolase</fullName>
    </submittedName>
</protein>
<evidence type="ECO:0000313" key="1">
    <source>
        <dbReference type="EMBL" id="MBE7525368.1"/>
    </source>
</evidence>
<evidence type="ECO:0000313" key="2">
    <source>
        <dbReference type="Proteomes" id="UP000710385"/>
    </source>
</evidence>
<name>A0A928Y5Q6_UNCKA</name>
<accession>A0A928Y5Q6</accession>
<dbReference type="Pfam" id="PF06821">
    <property type="entry name" value="Ser_hydrolase"/>
    <property type="match status" value="1"/>
</dbReference>
<dbReference type="EMBL" id="JABTTY010000001">
    <property type="protein sequence ID" value="MBE7525368.1"/>
    <property type="molecule type" value="Genomic_DNA"/>
</dbReference>
<sequence>MHAILVHGWKGWPENAWFPWLRRELESRGWTTEALKLPNPVLPRRASWVSKIRASIRGGDTVLIGHSLGCLAILQALSGQDAPTVQRVICVSGFGRPFLRLLQNGKTKQEWLPTDLDFDAIKAHADSWAVVHAHRDPLVPFAEGEWLAEQLGVQLIVPGRTGHLIHEEKAFEVPEILNAVTADL</sequence>
<organism evidence="1 2">
    <name type="scientific">candidate division WWE3 bacterium</name>
    <dbReference type="NCBI Taxonomy" id="2053526"/>
    <lineage>
        <taxon>Bacteria</taxon>
        <taxon>Katanobacteria</taxon>
    </lineage>
</organism>
<dbReference type="SUPFAM" id="SSF53474">
    <property type="entry name" value="alpha/beta-Hydrolases"/>
    <property type="match status" value="1"/>
</dbReference>
<dbReference type="PANTHER" id="PTHR15394:SF3">
    <property type="entry name" value="SERINE HYDROLASE RBBP9"/>
    <property type="match status" value="1"/>
</dbReference>
<dbReference type="InterPro" id="IPR029058">
    <property type="entry name" value="AB_hydrolase_fold"/>
</dbReference>
<dbReference type="Proteomes" id="UP000710385">
    <property type="component" value="Unassembled WGS sequence"/>
</dbReference>